<sequence length="57" mass="6562">MGTFAGILTTSKLTTYRLEKLEEKVEKHNNVIERTFILEGKMTEVQHDIVDLKGVKK</sequence>
<dbReference type="EMBL" id="BMKI01000007">
    <property type="protein sequence ID" value="GGC97928.1"/>
    <property type="molecule type" value="Genomic_DNA"/>
</dbReference>
<proteinExistence type="predicted"/>
<reference evidence="2" key="1">
    <citation type="journal article" date="2019" name="Int. J. Syst. Evol. Microbiol.">
        <title>The Global Catalogue of Microorganisms (GCM) 10K type strain sequencing project: providing services to taxonomists for standard genome sequencing and annotation.</title>
        <authorList>
            <consortium name="The Broad Institute Genomics Platform"/>
            <consortium name="The Broad Institute Genome Sequencing Center for Infectious Disease"/>
            <person name="Wu L."/>
            <person name="Ma J."/>
        </authorList>
    </citation>
    <scope>NUCLEOTIDE SEQUENCE [LARGE SCALE GENOMIC DNA]</scope>
    <source>
        <strain evidence="2">CGMCC 1.15942</strain>
    </source>
</reference>
<protein>
    <submittedName>
        <fullName evidence="1">Uncharacterized protein</fullName>
    </submittedName>
</protein>
<organism evidence="1 2">
    <name type="scientific">Enterococcus wangshanyuanii</name>
    <dbReference type="NCBI Taxonomy" id="2005703"/>
    <lineage>
        <taxon>Bacteria</taxon>
        <taxon>Bacillati</taxon>
        <taxon>Bacillota</taxon>
        <taxon>Bacilli</taxon>
        <taxon>Lactobacillales</taxon>
        <taxon>Enterococcaceae</taxon>
        <taxon>Enterococcus</taxon>
    </lineage>
</organism>
<accession>A0ABQ1PJ72</accession>
<dbReference type="Proteomes" id="UP000630615">
    <property type="component" value="Unassembled WGS sequence"/>
</dbReference>
<evidence type="ECO:0000313" key="2">
    <source>
        <dbReference type="Proteomes" id="UP000630615"/>
    </source>
</evidence>
<keyword evidence="2" id="KW-1185">Reference proteome</keyword>
<comment type="caution">
    <text evidence="1">The sequence shown here is derived from an EMBL/GenBank/DDBJ whole genome shotgun (WGS) entry which is preliminary data.</text>
</comment>
<evidence type="ECO:0000313" key="1">
    <source>
        <dbReference type="EMBL" id="GGC97928.1"/>
    </source>
</evidence>
<name>A0ABQ1PJ72_9ENTE</name>
<gene>
    <name evidence="1" type="ORF">GCM10011573_29330</name>
</gene>